<organism evidence="3 4">
    <name type="scientific">Fraserbacteria sp. (strain RBG_16_55_9)</name>
    <dbReference type="NCBI Taxonomy" id="1817864"/>
    <lineage>
        <taxon>Bacteria</taxon>
        <taxon>Candidatus Fraseribacteriota</taxon>
    </lineage>
</organism>
<evidence type="ECO:0000256" key="1">
    <source>
        <dbReference type="ARBA" id="ARBA00023004"/>
    </source>
</evidence>
<dbReference type="EMBL" id="MFGX01000037">
    <property type="protein sequence ID" value="OGF56348.1"/>
    <property type="molecule type" value="Genomic_DNA"/>
</dbReference>
<dbReference type="Gene3D" id="2.30.30.90">
    <property type="match status" value="1"/>
</dbReference>
<evidence type="ECO:0000313" key="3">
    <source>
        <dbReference type="EMBL" id="OGF56348.1"/>
    </source>
</evidence>
<name>A0A1F5UZ27_FRAXR</name>
<sequence>MLNPGERAEIVEYSSADDMTLRRLMALGLLPGVHLRVLRDFPCYLLQVGHAQIALDQQLAAAIIVRSAS</sequence>
<keyword evidence="1" id="KW-0408">Iron</keyword>
<accession>A0A1F5UZ27</accession>
<comment type="caution">
    <text evidence="3">The sequence shown here is derived from an EMBL/GenBank/DDBJ whole genome shotgun (WGS) entry which is preliminary data.</text>
</comment>
<dbReference type="GO" id="GO:0046914">
    <property type="term" value="F:transition metal ion binding"/>
    <property type="evidence" value="ECO:0007669"/>
    <property type="project" value="InterPro"/>
</dbReference>
<evidence type="ECO:0000259" key="2">
    <source>
        <dbReference type="SMART" id="SM00899"/>
    </source>
</evidence>
<dbReference type="InterPro" id="IPR008988">
    <property type="entry name" value="Transcriptional_repressor_C"/>
</dbReference>
<dbReference type="AlphaFoldDB" id="A0A1F5UZ27"/>
<proteinExistence type="predicted"/>
<evidence type="ECO:0000313" key="4">
    <source>
        <dbReference type="Proteomes" id="UP000179157"/>
    </source>
</evidence>
<feature type="domain" description="Ferrous iron transporter FeoA-like" evidence="2">
    <location>
        <begin position="1"/>
        <end position="67"/>
    </location>
</feature>
<protein>
    <recommendedName>
        <fullName evidence="2">Ferrous iron transporter FeoA-like domain-containing protein</fullName>
    </recommendedName>
</protein>
<dbReference type="Pfam" id="PF04023">
    <property type="entry name" value="FeoA"/>
    <property type="match status" value="1"/>
</dbReference>
<dbReference type="InterPro" id="IPR038157">
    <property type="entry name" value="FeoA_core_dom"/>
</dbReference>
<dbReference type="SUPFAM" id="SSF50037">
    <property type="entry name" value="C-terminal domain of transcriptional repressors"/>
    <property type="match status" value="1"/>
</dbReference>
<gene>
    <name evidence="3" type="ORF">A2Z21_05940</name>
</gene>
<dbReference type="InterPro" id="IPR007167">
    <property type="entry name" value="Fe-transptr_FeoA-like"/>
</dbReference>
<dbReference type="Proteomes" id="UP000179157">
    <property type="component" value="Unassembled WGS sequence"/>
</dbReference>
<reference evidence="3 4" key="1">
    <citation type="journal article" date="2016" name="Nat. Commun.">
        <title>Thousands of microbial genomes shed light on interconnected biogeochemical processes in an aquifer system.</title>
        <authorList>
            <person name="Anantharaman K."/>
            <person name="Brown C.T."/>
            <person name="Hug L.A."/>
            <person name="Sharon I."/>
            <person name="Castelle C.J."/>
            <person name="Probst A.J."/>
            <person name="Thomas B.C."/>
            <person name="Singh A."/>
            <person name="Wilkins M.J."/>
            <person name="Karaoz U."/>
            <person name="Brodie E.L."/>
            <person name="Williams K.H."/>
            <person name="Hubbard S.S."/>
            <person name="Banfield J.F."/>
        </authorList>
    </citation>
    <scope>NUCLEOTIDE SEQUENCE [LARGE SCALE GENOMIC DNA]</scope>
    <source>
        <strain evidence="4">RBG_16_55_9</strain>
    </source>
</reference>
<dbReference type="SMART" id="SM00899">
    <property type="entry name" value="FeoA"/>
    <property type="match status" value="1"/>
</dbReference>